<protein>
    <recommendedName>
        <fullName evidence="4">NADH-ubiquinone oxidoreductase B15 subunit</fullName>
    </recommendedName>
</protein>
<gene>
    <name evidence="2" type="ORF">CU098_006197</name>
</gene>
<keyword evidence="1" id="KW-1133">Transmembrane helix</keyword>
<reference evidence="2 3" key="1">
    <citation type="journal article" date="2018" name="G3 (Bethesda)">
        <title>Phylogenetic and Phylogenomic Definition of Rhizopus Species.</title>
        <authorList>
            <person name="Gryganskyi A.P."/>
            <person name="Golan J."/>
            <person name="Dolatabadi S."/>
            <person name="Mondo S."/>
            <person name="Robb S."/>
            <person name="Idnurm A."/>
            <person name="Muszewska A."/>
            <person name="Steczkiewicz K."/>
            <person name="Masonjones S."/>
            <person name="Liao H.L."/>
            <person name="Gajdeczka M.T."/>
            <person name="Anike F."/>
            <person name="Vuek A."/>
            <person name="Anishchenko I.M."/>
            <person name="Voigt K."/>
            <person name="de Hoog G.S."/>
            <person name="Smith M.E."/>
            <person name="Heitman J."/>
            <person name="Vilgalys R."/>
            <person name="Stajich J.E."/>
        </authorList>
    </citation>
    <scope>NUCLEOTIDE SEQUENCE [LARGE SCALE GENOMIC DNA]</scope>
    <source>
        <strain evidence="2 3">LSU 92-RS-03</strain>
    </source>
</reference>
<dbReference type="PANTHER" id="PTHR39476:SF1">
    <property type="entry name" value="NADH DEHYDROGENASE [UBIQUINONE] 1 BETA SUBCOMPLEX SUBUNIT 4"/>
    <property type="match status" value="1"/>
</dbReference>
<evidence type="ECO:0000313" key="3">
    <source>
        <dbReference type="Proteomes" id="UP000253551"/>
    </source>
</evidence>
<organism evidence="2 3">
    <name type="scientific">Rhizopus stolonifer</name>
    <name type="common">Rhizopus nigricans</name>
    <dbReference type="NCBI Taxonomy" id="4846"/>
    <lineage>
        <taxon>Eukaryota</taxon>
        <taxon>Fungi</taxon>
        <taxon>Fungi incertae sedis</taxon>
        <taxon>Mucoromycota</taxon>
        <taxon>Mucoromycotina</taxon>
        <taxon>Mucoromycetes</taxon>
        <taxon>Mucorales</taxon>
        <taxon>Mucorineae</taxon>
        <taxon>Rhizopodaceae</taxon>
        <taxon>Rhizopus</taxon>
    </lineage>
</organism>
<evidence type="ECO:0008006" key="4">
    <source>
        <dbReference type="Google" id="ProtNLM"/>
    </source>
</evidence>
<keyword evidence="1" id="KW-0812">Transmembrane</keyword>
<accession>A0A367KLX8</accession>
<keyword evidence="1" id="KW-0472">Membrane</keyword>
<feature type="transmembrane region" description="Helical" evidence="1">
    <location>
        <begin position="35"/>
        <end position="53"/>
    </location>
</feature>
<keyword evidence="3" id="KW-1185">Reference proteome</keyword>
<name>A0A367KLX8_RHIST</name>
<evidence type="ECO:0000256" key="1">
    <source>
        <dbReference type="SAM" id="Phobius"/>
    </source>
</evidence>
<dbReference type="OrthoDB" id="15108at2759"/>
<dbReference type="Proteomes" id="UP000253551">
    <property type="component" value="Unassembled WGS sequence"/>
</dbReference>
<dbReference type="PANTHER" id="PTHR39476">
    <property type="entry name" value="NADH:UBIQUINONE OXIDOREDUCTASE 6.6KD SUBUNIT"/>
    <property type="match status" value="1"/>
</dbReference>
<dbReference type="AlphaFoldDB" id="A0A367KLX8"/>
<comment type="caution">
    <text evidence="2">The sequence shown here is derived from an EMBL/GenBank/DDBJ whole genome shotgun (WGS) entry which is preliminary data.</text>
</comment>
<proteinExistence type="predicted"/>
<sequence>MAEGLKVDPAIERWASLRENTHLYFAWNKRNTRRTLVWGLVVPVGLTVLAYATDRKWNFAASQTKEDMNNQRN</sequence>
<evidence type="ECO:0000313" key="2">
    <source>
        <dbReference type="EMBL" id="RCI03244.1"/>
    </source>
</evidence>
<dbReference type="EMBL" id="PJQM01001090">
    <property type="protein sequence ID" value="RCI03244.1"/>
    <property type="molecule type" value="Genomic_DNA"/>
</dbReference>